<dbReference type="RefSeq" id="WP_189162777.1">
    <property type="nucleotide sequence ID" value="NZ_BMNT01000009.1"/>
</dbReference>
<comment type="similarity">
    <text evidence="1">Belongs to the thioesterase family.</text>
</comment>
<dbReference type="GO" id="GO:0008610">
    <property type="term" value="P:lipid biosynthetic process"/>
    <property type="evidence" value="ECO:0007669"/>
    <property type="project" value="TreeGrafter"/>
</dbReference>
<dbReference type="PANTHER" id="PTHR11487">
    <property type="entry name" value="THIOESTERASE"/>
    <property type="match status" value="1"/>
</dbReference>
<dbReference type="EMBL" id="BMNT01000009">
    <property type="protein sequence ID" value="GGK78172.1"/>
    <property type="molecule type" value="Genomic_DNA"/>
</dbReference>
<evidence type="ECO:0000256" key="1">
    <source>
        <dbReference type="ARBA" id="ARBA00007169"/>
    </source>
</evidence>
<dbReference type="InterPro" id="IPR001031">
    <property type="entry name" value="Thioesterase"/>
</dbReference>
<dbReference type="Proteomes" id="UP000645217">
    <property type="component" value="Unassembled WGS sequence"/>
</dbReference>
<dbReference type="Gene3D" id="3.40.50.1820">
    <property type="entry name" value="alpha/beta hydrolase"/>
    <property type="match status" value="1"/>
</dbReference>
<name>A0A917VGN7_9ACTN</name>
<proteinExistence type="inferred from homology"/>
<organism evidence="3 4">
    <name type="scientific">Sphaerisporangium melleum</name>
    <dbReference type="NCBI Taxonomy" id="321316"/>
    <lineage>
        <taxon>Bacteria</taxon>
        <taxon>Bacillati</taxon>
        <taxon>Actinomycetota</taxon>
        <taxon>Actinomycetes</taxon>
        <taxon>Streptosporangiales</taxon>
        <taxon>Streptosporangiaceae</taxon>
        <taxon>Sphaerisporangium</taxon>
    </lineage>
</organism>
<comment type="caution">
    <text evidence="3">The sequence shown here is derived from an EMBL/GenBank/DDBJ whole genome shotgun (WGS) entry which is preliminary data.</text>
</comment>
<protein>
    <submittedName>
        <fullName evidence="3">Thioesterase</fullName>
    </submittedName>
</protein>
<dbReference type="PANTHER" id="PTHR11487:SF0">
    <property type="entry name" value="S-ACYL FATTY ACID SYNTHASE THIOESTERASE, MEDIUM CHAIN"/>
    <property type="match status" value="1"/>
</dbReference>
<sequence length="250" mass="27763">MGVTVNKWLRRPPRSAAPEVQLVCLHYAGGGASAFQPWVGRIPDWVDLRLVQLPGRENRFREPPYRTMRPLVQALADELTPVLCPPYLLFGHSMGARVSFALTHELEARGLPLPELLVVSGTPAPSVTEWKHAHHLPQDELIEHLIDLGGIPPEVLDSPALLELMLPVIRCDLELSETALLSYPRPLPGVPLLAIAGEKDVIAPPEKMRPWGEETSGPFEFVVLPGDHFFLHNLLDETLAPVLRGIERCR</sequence>
<evidence type="ECO:0000259" key="2">
    <source>
        <dbReference type="Pfam" id="PF00975"/>
    </source>
</evidence>
<dbReference type="SUPFAM" id="SSF53474">
    <property type="entry name" value="alpha/beta-Hydrolases"/>
    <property type="match status" value="1"/>
</dbReference>
<reference evidence="3" key="1">
    <citation type="journal article" date="2014" name="Int. J. Syst. Evol. Microbiol.">
        <title>Complete genome sequence of Corynebacterium casei LMG S-19264T (=DSM 44701T), isolated from a smear-ripened cheese.</title>
        <authorList>
            <consortium name="US DOE Joint Genome Institute (JGI-PGF)"/>
            <person name="Walter F."/>
            <person name="Albersmeier A."/>
            <person name="Kalinowski J."/>
            <person name="Ruckert C."/>
        </authorList>
    </citation>
    <scope>NUCLEOTIDE SEQUENCE</scope>
    <source>
        <strain evidence="3">JCM 13064</strain>
    </source>
</reference>
<dbReference type="InterPro" id="IPR012223">
    <property type="entry name" value="TEII"/>
</dbReference>
<keyword evidence="4" id="KW-1185">Reference proteome</keyword>
<dbReference type="Pfam" id="PF00975">
    <property type="entry name" value="Thioesterase"/>
    <property type="match status" value="1"/>
</dbReference>
<reference evidence="3" key="2">
    <citation type="submission" date="2020-09" db="EMBL/GenBank/DDBJ databases">
        <authorList>
            <person name="Sun Q."/>
            <person name="Ohkuma M."/>
        </authorList>
    </citation>
    <scope>NUCLEOTIDE SEQUENCE</scope>
    <source>
        <strain evidence="3">JCM 13064</strain>
    </source>
</reference>
<feature type="domain" description="Thioesterase" evidence="2">
    <location>
        <begin position="21"/>
        <end position="233"/>
    </location>
</feature>
<evidence type="ECO:0000313" key="3">
    <source>
        <dbReference type="EMBL" id="GGK78172.1"/>
    </source>
</evidence>
<accession>A0A917VGN7</accession>
<dbReference type="InterPro" id="IPR029058">
    <property type="entry name" value="AB_hydrolase_fold"/>
</dbReference>
<evidence type="ECO:0000313" key="4">
    <source>
        <dbReference type="Proteomes" id="UP000645217"/>
    </source>
</evidence>
<gene>
    <name evidence="3" type="ORF">GCM10007964_21140</name>
</gene>
<dbReference type="AlphaFoldDB" id="A0A917VGN7"/>